<accession>A0A1L5F466</accession>
<sequence>MLSAEKMKLVRLLNNVTQKEIGDIMGVSKNYISMVENGKHYYSSEQCTKYLNAIYKIAQEKKRPKENIEETEDIIDPLGN</sequence>
<dbReference type="InterPro" id="IPR010982">
    <property type="entry name" value="Lambda_DNA-bd_dom_sf"/>
</dbReference>
<dbReference type="PROSITE" id="PS50943">
    <property type="entry name" value="HTH_CROC1"/>
    <property type="match status" value="1"/>
</dbReference>
<proteinExistence type="predicted"/>
<organism evidence="2 3">
    <name type="scientific">Clostridium kluyveri</name>
    <dbReference type="NCBI Taxonomy" id="1534"/>
    <lineage>
        <taxon>Bacteria</taxon>
        <taxon>Bacillati</taxon>
        <taxon>Bacillota</taxon>
        <taxon>Clostridia</taxon>
        <taxon>Eubacteriales</taxon>
        <taxon>Clostridiaceae</taxon>
        <taxon>Clostridium</taxon>
    </lineage>
</organism>
<gene>
    <name evidence="2" type="ORF">BS101_03120</name>
</gene>
<protein>
    <recommendedName>
        <fullName evidence="1">HTH cro/C1-type domain-containing protein</fullName>
    </recommendedName>
</protein>
<dbReference type="CDD" id="cd00093">
    <property type="entry name" value="HTH_XRE"/>
    <property type="match status" value="1"/>
</dbReference>
<feature type="domain" description="HTH cro/C1-type" evidence="1">
    <location>
        <begin position="7"/>
        <end position="53"/>
    </location>
</feature>
<dbReference type="GO" id="GO:0003677">
    <property type="term" value="F:DNA binding"/>
    <property type="evidence" value="ECO:0007669"/>
    <property type="project" value="InterPro"/>
</dbReference>
<dbReference type="EMBL" id="CP018335">
    <property type="protein sequence ID" value="APM37805.1"/>
    <property type="molecule type" value="Genomic_DNA"/>
</dbReference>
<dbReference type="Gene3D" id="1.10.260.40">
    <property type="entry name" value="lambda repressor-like DNA-binding domains"/>
    <property type="match status" value="1"/>
</dbReference>
<dbReference type="SMART" id="SM00530">
    <property type="entry name" value="HTH_XRE"/>
    <property type="match status" value="1"/>
</dbReference>
<dbReference type="Proteomes" id="UP000184604">
    <property type="component" value="Chromosome"/>
</dbReference>
<dbReference type="InterPro" id="IPR001387">
    <property type="entry name" value="Cro/C1-type_HTH"/>
</dbReference>
<dbReference type="AlphaFoldDB" id="A0A1L5F466"/>
<evidence type="ECO:0000313" key="3">
    <source>
        <dbReference type="Proteomes" id="UP000184604"/>
    </source>
</evidence>
<name>A0A1L5F466_CLOKL</name>
<dbReference type="OrthoDB" id="1935794at2"/>
<dbReference type="SUPFAM" id="SSF47413">
    <property type="entry name" value="lambda repressor-like DNA-binding domains"/>
    <property type="match status" value="1"/>
</dbReference>
<evidence type="ECO:0000259" key="1">
    <source>
        <dbReference type="PROSITE" id="PS50943"/>
    </source>
</evidence>
<reference evidence="2 3" key="1">
    <citation type="submission" date="2016-12" db="EMBL/GenBank/DDBJ databases">
        <title>Complete genome sequence of Clostridium kluyveri JZZ isolated from the pit mud of a Chinese flavor liquor-making factory.</title>
        <authorList>
            <person name="Wang Y."/>
        </authorList>
    </citation>
    <scope>NUCLEOTIDE SEQUENCE [LARGE SCALE GENOMIC DNA]</scope>
    <source>
        <strain evidence="2 3">JZZ</strain>
    </source>
</reference>
<dbReference type="Pfam" id="PF01381">
    <property type="entry name" value="HTH_3"/>
    <property type="match status" value="1"/>
</dbReference>
<dbReference type="RefSeq" id="WP_073537490.1">
    <property type="nucleotide sequence ID" value="NZ_CP018335.1"/>
</dbReference>
<evidence type="ECO:0000313" key="2">
    <source>
        <dbReference type="EMBL" id="APM37805.1"/>
    </source>
</evidence>